<keyword evidence="3" id="KW-0444">Lipid biosynthesis</keyword>
<dbReference type="RefSeq" id="WP_197203474.1">
    <property type="nucleotide sequence ID" value="NZ_SJPL01000001.1"/>
</dbReference>
<keyword evidence="2" id="KW-1003">Cell membrane</keyword>
<dbReference type="SUPFAM" id="SSF56024">
    <property type="entry name" value="Phospholipase D/nuclease"/>
    <property type="match status" value="2"/>
</dbReference>
<evidence type="ECO:0000256" key="5">
    <source>
        <dbReference type="ARBA" id="ARBA00022692"/>
    </source>
</evidence>
<dbReference type="InterPro" id="IPR025202">
    <property type="entry name" value="PLD-like_dom"/>
</dbReference>
<name>A0A5C5Y0W1_9PLAN</name>
<evidence type="ECO:0000256" key="10">
    <source>
        <dbReference type="ARBA" id="ARBA00023209"/>
    </source>
</evidence>
<comment type="caution">
    <text evidence="15">The sequence shown here is derived from an EMBL/GenBank/DDBJ whole genome shotgun (WGS) entry which is preliminary data.</text>
</comment>
<keyword evidence="16" id="KW-1185">Reference proteome</keyword>
<evidence type="ECO:0000313" key="15">
    <source>
        <dbReference type="EMBL" id="TWT69396.1"/>
    </source>
</evidence>
<dbReference type="PANTHER" id="PTHR21248:SF22">
    <property type="entry name" value="PHOSPHOLIPASE D"/>
    <property type="match status" value="1"/>
</dbReference>
<accession>A0A5C5Y0W1</accession>
<dbReference type="CDD" id="cd09158">
    <property type="entry name" value="PLDc_EcCLS_like_2"/>
    <property type="match status" value="1"/>
</dbReference>
<feature type="domain" description="PLD phosphodiesterase" evidence="14">
    <location>
        <begin position="221"/>
        <end position="248"/>
    </location>
</feature>
<evidence type="ECO:0000256" key="3">
    <source>
        <dbReference type="ARBA" id="ARBA00022516"/>
    </source>
</evidence>
<keyword evidence="5 13" id="KW-0812">Transmembrane</keyword>
<dbReference type="PANTHER" id="PTHR21248">
    <property type="entry name" value="CARDIOLIPIN SYNTHASE"/>
    <property type="match status" value="1"/>
</dbReference>
<gene>
    <name evidence="15" type="primary">cls</name>
    <name evidence="15" type="ORF">Pan14r_16820</name>
</gene>
<evidence type="ECO:0000256" key="2">
    <source>
        <dbReference type="ARBA" id="ARBA00022475"/>
    </source>
</evidence>
<dbReference type="GO" id="GO:0005886">
    <property type="term" value="C:plasma membrane"/>
    <property type="evidence" value="ECO:0007669"/>
    <property type="project" value="UniProtKB-SubCell"/>
</dbReference>
<keyword evidence="4 15" id="KW-0808">Transferase</keyword>
<dbReference type="Pfam" id="PF13091">
    <property type="entry name" value="PLDc_2"/>
    <property type="match status" value="2"/>
</dbReference>
<evidence type="ECO:0000256" key="7">
    <source>
        <dbReference type="ARBA" id="ARBA00022989"/>
    </source>
</evidence>
<keyword evidence="11" id="KW-1208">Phospholipid metabolism</keyword>
<dbReference type="InterPro" id="IPR001736">
    <property type="entry name" value="PLipase_D/transphosphatidylase"/>
</dbReference>
<dbReference type="NCBIfam" id="TIGR04265">
    <property type="entry name" value="bac_cardiolipin"/>
    <property type="match status" value="1"/>
</dbReference>
<evidence type="ECO:0000259" key="14">
    <source>
        <dbReference type="PROSITE" id="PS50035"/>
    </source>
</evidence>
<keyword evidence="9 13" id="KW-0472">Membrane</keyword>
<evidence type="ECO:0000256" key="9">
    <source>
        <dbReference type="ARBA" id="ARBA00023136"/>
    </source>
</evidence>
<evidence type="ECO:0000313" key="16">
    <source>
        <dbReference type="Proteomes" id="UP000317238"/>
    </source>
</evidence>
<keyword evidence="10" id="KW-0594">Phospholipid biosynthesis</keyword>
<dbReference type="EC" id="2.7.8.-" evidence="12"/>
<keyword evidence="8" id="KW-0443">Lipid metabolism</keyword>
<dbReference type="SMART" id="SM00155">
    <property type="entry name" value="PLDc"/>
    <property type="match status" value="2"/>
</dbReference>
<dbReference type="Pfam" id="PF13396">
    <property type="entry name" value="PLDc_N"/>
    <property type="match status" value="1"/>
</dbReference>
<feature type="transmembrane region" description="Helical" evidence="13">
    <location>
        <begin position="38"/>
        <end position="58"/>
    </location>
</feature>
<keyword evidence="7 13" id="KW-1133">Transmembrane helix</keyword>
<evidence type="ECO:0000256" key="12">
    <source>
        <dbReference type="NCBIfam" id="TIGR04265"/>
    </source>
</evidence>
<evidence type="ECO:0000256" key="1">
    <source>
        <dbReference type="ARBA" id="ARBA00004651"/>
    </source>
</evidence>
<proteinExistence type="predicted"/>
<reference evidence="15 16" key="1">
    <citation type="submission" date="2019-02" db="EMBL/GenBank/DDBJ databases">
        <title>Deep-cultivation of Planctomycetes and their phenomic and genomic characterization uncovers novel biology.</title>
        <authorList>
            <person name="Wiegand S."/>
            <person name="Jogler M."/>
            <person name="Boedeker C."/>
            <person name="Pinto D."/>
            <person name="Vollmers J."/>
            <person name="Rivas-Marin E."/>
            <person name="Kohn T."/>
            <person name="Peeters S.H."/>
            <person name="Heuer A."/>
            <person name="Rast P."/>
            <person name="Oberbeckmann S."/>
            <person name="Bunk B."/>
            <person name="Jeske O."/>
            <person name="Meyerdierks A."/>
            <person name="Storesund J.E."/>
            <person name="Kallscheuer N."/>
            <person name="Luecker S."/>
            <person name="Lage O.M."/>
            <person name="Pohl T."/>
            <person name="Merkel B.J."/>
            <person name="Hornburger P."/>
            <person name="Mueller R.-W."/>
            <person name="Bruemmer F."/>
            <person name="Labrenz M."/>
            <person name="Spormann A.M."/>
            <person name="Op Den Camp H."/>
            <person name="Overmann J."/>
            <person name="Amann R."/>
            <person name="Jetten M.S.M."/>
            <person name="Mascher T."/>
            <person name="Medema M.H."/>
            <person name="Devos D.P."/>
            <person name="Kaster A.-K."/>
            <person name="Ovreas L."/>
            <person name="Rohde M."/>
            <person name="Galperin M.Y."/>
            <person name="Jogler C."/>
        </authorList>
    </citation>
    <scope>NUCLEOTIDE SEQUENCE [LARGE SCALE GENOMIC DNA]</scope>
    <source>
        <strain evidence="15 16">Pan14r</strain>
    </source>
</reference>
<dbReference type="Proteomes" id="UP000317238">
    <property type="component" value="Unassembled WGS sequence"/>
</dbReference>
<evidence type="ECO:0000256" key="8">
    <source>
        <dbReference type="ARBA" id="ARBA00023098"/>
    </source>
</evidence>
<evidence type="ECO:0000256" key="13">
    <source>
        <dbReference type="SAM" id="Phobius"/>
    </source>
</evidence>
<evidence type="ECO:0000256" key="4">
    <source>
        <dbReference type="ARBA" id="ARBA00022679"/>
    </source>
</evidence>
<dbReference type="GO" id="GO:0032049">
    <property type="term" value="P:cardiolipin biosynthetic process"/>
    <property type="evidence" value="ECO:0007669"/>
    <property type="project" value="UniProtKB-UniRule"/>
</dbReference>
<dbReference type="InterPro" id="IPR022924">
    <property type="entry name" value="Cardiolipin_synthase"/>
</dbReference>
<protein>
    <recommendedName>
        <fullName evidence="12">Cardiolipin synthase</fullName>
        <ecNumber evidence="12">2.7.8.-</ecNumber>
    </recommendedName>
</protein>
<keyword evidence="6" id="KW-0677">Repeat</keyword>
<dbReference type="EMBL" id="SJPL01000001">
    <property type="protein sequence ID" value="TWT69396.1"/>
    <property type="molecule type" value="Genomic_DNA"/>
</dbReference>
<sequence length="488" mass="54481">MSDFLLHASTWAVVTHVTVVAALSVRVIMNRPATGVALSWILLILATPVFGSALYLMVGERRIGRRRRAGFQGLRENYRRVAETAAVEGLTNIRWDDHTPGLGGMDQIGRRLVGFPTVRGSRHRLFSKTDEILQAIARDVEQAEFSVLMEFYIWHPGGLADGVLEALIHAAGRGVHCCVLIDALGARPWWKTDQPQRLRDAGVQLHAALPVGLFRTFVGRTDLRLHRKIVVVDGHIAWTGSMNLVDPRFFKQDAGVGQWVDSMARLEGSAVALLAAVFIGDWNLESGTPLAELVERAKLRLIEPDGPSDLQVIPSGPGQSGDAQLQMILTLLNTAREEIVLTTPYLVPDESLLRAMNGASARGVTVRLIVPEKVDSFLTRYASRSYFQDLLDHDIEVYLYRDGLLHTKAITVDGQHAMFGTVNLDMRSFWLNYEVALYIYDSNFAAEIRQLQQSYLDDSDRLDPEQFAQRGFKERFLENSLRLASPLL</sequence>
<dbReference type="GO" id="GO:0008808">
    <property type="term" value="F:cardiolipin synthase activity"/>
    <property type="evidence" value="ECO:0007669"/>
    <property type="project" value="UniProtKB-UniRule"/>
</dbReference>
<organism evidence="15 16">
    <name type="scientific">Crateriforma conspicua</name>
    <dbReference type="NCBI Taxonomy" id="2527996"/>
    <lineage>
        <taxon>Bacteria</taxon>
        <taxon>Pseudomonadati</taxon>
        <taxon>Planctomycetota</taxon>
        <taxon>Planctomycetia</taxon>
        <taxon>Planctomycetales</taxon>
        <taxon>Planctomycetaceae</taxon>
        <taxon>Crateriforma</taxon>
    </lineage>
</organism>
<dbReference type="Gene3D" id="3.30.870.10">
    <property type="entry name" value="Endonuclease Chain A"/>
    <property type="match status" value="2"/>
</dbReference>
<dbReference type="AlphaFoldDB" id="A0A5C5Y0W1"/>
<comment type="subcellular location">
    <subcellularLocation>
        <location evidence="1">Cell membrane</location>
        <topology evidence="1">Multi-pass membrane protein</topology>
    </subcellularLocation>
</comment>
<evidence type="ECO:0000256" key="6">
    <source>
        <dbReference type="ARBA" id="ARBA00022737"/>
    </source>
</evidence>
<dbReference type="PROSITE" id="PS50035">
    <property type="entry name" value="PLD"/>
    <property type="match status" value="2"/>
</dbReference>
<evidence type="ECO:0000256" key="11">
    <source>
        <dbReference type="ARBA" id="ARBA00023264"/>
    </source>
</evidence>
<feature type="domain" description="PLD phosphodiesterase" evidence="14">
    <location>
        <begin position="401"/>
        <end position="428"/>
    </location>
</feature>
<dbReference type="InterPro" id="IPR027379">
    <property type="entry name" value="CLS_N"/>
</dbReference>